<proteinExistence type="predicted"/>
<accession>A0AAN7X5U1</accession>
<comment type="caution">
    <text evidence="2">The sequence shown here is derived from an EMBL/GenBank/DDBJ whole genome shotgun (WGS) entry which is preliminary data.</text>
</comment>
<keyword evidence="3" id="KW-1185">Reference proteome</keyword>
<organism evidence="2 3">
    <name type="scientific">Eleginops maclovinus</name>
    <name type="common">Patagonian blennie</name>
    <name type="synonym">Eleginus maclovinus</name>
    <dbReference type="NCBI Taxonomy" id="56733"/>
    <lineage>
        <taxon>Eukaryota</taxon>
        <taxon>Metazoa</taxon>
        <taxon>Chordata</taxon>
        <taxon>Craniata</taxon>
        <taxon>Vertebrata</taxon>
        <taxon>Euteleostomi</taxon>
        <taxon>Actinopterygii</taxon>
        <taxon>Neopterygii</taxon>
        <taxon>Teleostei</taxon>
        <taxon>Neoteleostei</taxon>
        <taxon>Acanthomorphata</taxon>
        <taxon>Eupercaria</taxon>
        <taxon>Perciformes</taxon>
        <taxon>Notothenioidei</taxon>
        <taxon>Eleginopidae</taxon>
        <taxon>Eleginops</taxon>
    </lineage>
</organism>
<name>A0AAN7X5U1_ELEMC</name>
<feature type="compositionally biased region" description="Basic and acidic residues" evidence="1">
    <location>
        <begin position="20"/>
        <end position="39"/>
    </location>
</feature>
<feature type="compositionally biased region" description="Low complexity" evidence="1">
    <location>
        <begin position="42"/>
        <end position="56"/>
    </location>
</feature>
<evidence type="ECO:0000313" key="3">
    <source>
        <dbReference type="Proteomes" id="UP001346869"/>
    </source>
</evidence>
<reference evidence="2 3" key="1">
    <citation type="journal article" date="2023" name="Genes (Basel)">
        <title>Chromosome-Level Genome Assembly and Circadian Gene Repertoire of the Patagonia Blennie Eleginops maclovinus-The Closest Ancestral Proxy of Antarctic Cryonotothenioids.</title>
        <authorList>
            <person name="Cheng C.C."/>
            <person name="Rivera-Colon A.G."/>
            <person name="Minhas B.F."/>
            <person name="Wilson L."/>
            <person name="Rayamajhi N."/>
            <person name="Vargas-Chacoff L."/>
            <person name="Catchen J.M."/>
        </authorList>
    </citation>
    <scope>NUCLEOTIDE SEQUENCE [LARGE SCALE GENOMIC DNA]</scope>
    <source>
        <strain evidence="2">JMC-PN-2008</strain>
    </source>
</reference>
<reference evidence="2 3" key="2">
    <citation type="journal article" date="2023" name="Mol. Biol. Evol.">
        <title>Genomics of Secondarily Temperate Adaptation in the Only Non-Antarctic Icefish.</title>
        <authorList>
            <person name="Rivera-Colon A.G."/>
            <person name="Rayamajhi N."/>
            <person name="Minhas B.F."/>
            <person name="Madrigal G."/>
            <person name="Bilyk K.T."/>
            <person name="Yoon V."/>
            <person name="Hune M."/>
            <person name="Gregory S."/>
            <person name="Cheng C.H.C."/>
            <person name="Catchen J.M."/>
        </authorList>
    </citation>
    <scope>NUCLEOTIDE SEQUENCE [LARGE SCALE GENOMIC DNA]</scope>
    <source>
        <strain evidence="2">JMC-PN-2008</strain>
    </source>
</reference>
<evidence type="ECO:0000313" key="2">
    <source>
        <dbReference type="EMBL" id="KAK5855482.1"/>
    </source>
</evidence>
<feature type="region of interest" description="Disordered" evidence="1">
    <location>
        <begin position="20"/>
        <end position="62"/>
    </location>
</feature>
<gene>
    <name evidence="2" type="ORF">PBY51_005580</name>
</gene>
<dbReference type="AlphaFoldDB" id="A0AAN7X5U1"/>
<sequence>MLALAPLSVWYRYEDKHMPCYPDSPHHSEPHRRGQKSEDEGSYSSSPSVSMNNSDPSRPENIFQLSLKHENTARLHAGCQQLHKLLKPTQIHCDYTMITRGHTNGADVAGSERTGRSC</sequence>
<dbReference type="EMBL" id="JAUZQC010000018">
    <property type="protein sequence ID" value="KAK5855482.1"/>
    <property type="molecule type" value="Genomic_DNA"/>
</dbReference>
<protein>
    <submittedName>
        <fullName evidence="2">Uncharacterized protein</fullName>
    </submittedName>
</protein>
<dbReference type="Proteomes" id="UP001346869">
    <property type="component" value="Unassembled WGS sequence"/>
</dbReference>
<evidence type="ECO:0000256" key="1">
    <source>
        <dbReference type="SAM" id="MobiDB-lite"/>
    </source>
</evidence>